<sequence>MKRRLMKWYVAKRERQNGVPEPPTLPSPRPHILTPSPSIEALSQSQQTALFFQMLPYEIRRQVLIEAFCDRTVHMDITYNHPPMPGNKQTHAMIQEWWSGLDKSRPKSWSWRGCTCHRKPPPWHPVIATESYSSRAVDKDRCCVGIAHCCDMWEKNGEELYGCWIGALGWLQTCRQAYTEGINVLYSTNTIHISSAILLINLPAYILPQRLSAITSLEIIWSVETDACKGKDIPHEKDLKAILLILDNHFPSLKRLNLALKLGLSKGGETEFGHIFAILDDFFNRHTSDRMQEPFAVSISYAAYVELRREIIRSQGHEGDTFHWQIWRSFDGEYVLPQKPWTGAYLENTPGARCNNGYWIYSGQINTHMGGGGS</sequence>
<reference evidence="2 3" key="1">
    <citation type="journal article" date="2018" name="Sci. Rep.">
        <title>Characterisation of pathogen-specific regions and novel effector candidates in Fusarium oxysporum f. sp. cepae.</title>
        <authorList>
            <person name="Armitage A.D."/>
            <person name="Taylor A."/>
            <person name="Sobczyk M.K."/>
            <person name="Baxter L."/>
            <person name="Greenfield B.P."/>
            <person name="Bates H.J."/>
            <person name="Wilson F."/>
            <person name="Jackson A.C."/>
            <person name="Ott S."/>
            <person name="Harrison R.J."/>
            <person name="Clarkson J.P."/>
        </authorList>
    </citation>
    <scope>NUCLEOTIDE SEQUENCE [LARGE SCALE GENOMIC DNA]</scope>
    <source>
        <strain evidence="2 3">Fp_A8</strain>
    </source>
</reference>
<dbReference type="AlphaFoldDB" id="A0A420TWT0"/>
<dbReference type="Proteomes" id="UP000283569">
    <property type="component" value="Unassembled WGS sequence"/>
</dbReference>
<proteinExistence type="predicted"/>
<accession>A0A420TWT0</accession>
<evidence type="ECO:0000313" key="2">
    <source>
        <dbReference type="EMBL" id="RKL45774.1"/>
    </source>
</evidence>
<dbReference type="PANTHER" id="PTHR38790:SF4">
    <property type="entry name" value="2EXR DOMAIN-CONTAINING PROTEIN"/>
    <property type="match status" value="1"/>
</dbReference>
<evidence type="ECO:0000313" key="3">
    <source>
        <dbReference type="Proteomes" id="UP000283569"/>
    </source>
</evidence>
<dbReference type="Pfam" id="PF24864">
    <property type="entry name" value="DUF7730"/>
    <property type="match status" value="1"/>
</dbReference>
<protein>
    <recommendedName>
        <fullName evidence="1">DUF7730 domain-containing protein</fullName>
    </recommendedName>
</protein>
<evidence type="ECO:0000259" key="1">
    <source>
        <dbReference type="Pfam" id="PF24864"/>
    </source>
</evidence>
<comment type="caution">
    <text evidence="2">The sequence shown here is derived from an EMBL/GenBank/DDBJ whole genome shotgun (WGS) entry which is preliminary data.</text>
</comment>
<gene>
    <name evidence="2" type="ORF">BFJ72_g3319</name>
</gene>
<dbReference type="EMBL" id="MRDB01000008">
    <property type="protein sequence ID" value="RKL45774.1"/>
    <property type="molecule type" value="Genomic_DNA"/>
</dbReference>
<feature type="domain" description="DUF7730" evidence="1">
    <location>
        <begin position="45"/>
        <end position="226"/>
    </location>
</feature>
<dbReference type="InterPro" id="IPR056632">
    <property type="entry name" value="DUF7730"/>
</dbReference>
<organism evidence="2 3">
    <name type="scientific">Gibberella intermedia</name>
    <name type="common">Bulb rot disease fungus</name>
    <name type="synonym">Fusarium proliferatum</name>
    <dbReference type="NCBI Taxonomy" id="948311"/>
    <lineage>
        <taxon>Eukaryota</taxon>
        <taxon>Fungi</taxon>
        <taxon>Dikarya</taxon>
        <taxon>Ascomycota</taxon>
        <taxon>Pezizomycotina</taxon>
        <taxon>Sordariomycetes</taxon>
        <taxon>Hypocreomycetidae</taxon>
        <taxon>Hypocreales</taxon>
        <taxon>Nectriaceae</taxon>
        <taxon>Fusarium</taxon>
        <taxon>Fusarium fujikuroi species complex</taxon>
    </lineage>
</organism>
<name>A0A420TWT0_GIBIN</name>
<dbReference type="PANTHER" id="PTHR38790">
    <property type="entry name" value="2EXR DOMAIN-CONTAINING PROTEIN-RELATED"/>
    <property type="match status" value="1"/>
</dbReference>